<evidence type="ECO:0000256" key="7">
    <source>
        <dbReference type="SAM" id="Phobius"/>
    </source>
</evidence>
<keyword evidence="4" id="KW-0378">Hydrolase</keyword>
<organism evidence="9 10">
    <name type="scientific">Billgrantia campisalis</name>
    <dbReference type="NCBI Taxonomy" id="74661"/>
    <lineage>
        <taxon>Bacteria</taxon>
        <taxon>Pseudomonadati</taxon>
        <taxon>Pseudomonadota</taxon>
        <taxon>Gammaproteobacteria</taxon>
        <taxon>Oceanospirillales</taxon>
        <taxon>Halomonadaceae</taxon>
        <taxon>Billgrantia</taxon>
    </lineage>
</organism>
<name>A0ABS9PA81_9GAMM</name>
<comment type="similarity">
    <text evidence="2">Belongs to the phospholipase D family.</text>
</comment>
<evidence type="ECO:0000259" key="8">
    <source>
        <dbReference type="PROSITE" id="PS50035"/>
    </source>
</evidence>
<keyword evidence="6" id="KW-0443">Lipid metabolism</keyword>
<evidence type="ECO:0000256" key="3">
    <source>
        <dbReference type="ARBA" id="ARBA00012027"/>
    </source>
</evidence>
<dbReference type="Gene3D" id="3.30.870.10">
    <property type="entry name" value="Endonuclease Chain A"/>
    <property type="match status" value="2"/>
</dbReference>
<feature type="transmembrane region" description="Helical" evidence="7">
    <location>
        <begin position="6"/>
        <end position="24"/>
    </location>
</feature>
<keyword evidence="5" id="KW-0442">Lipid degradation</keyword>
<comment type="catalytic activity">
    <reaction evidence="1">
        <text>a 1,2-diacyl-sn-glycero-3-phosphocholine + H2O = a 1,2-diacyl-sn-glycero-3-phosphate + choline + H(+)</text>
        <dbReference type="Rhea" id="RHEA:14445"/>
        <dbReference type="ChEBI" id="CHEBI:15354"/>
        <dbReference type="ChEBI" id="CHEBI:15377"/>
        <dbReference type="ChEBI" id="CHEBI:15378"/>
        <dbReference type="ChEBI" id="CHEBI:57643"/>
        <dbReference type="ChEBI" id="CHEBI:58608"/>
        <dbReference type="EC" id="3.1.4.4"/>
    </reaction>
</comment>
<dbReference type="PANTHER" id="PTHR43856">
    <property type="entry name" value="CARDIOLIPIN HYDROLASE"/>
    <property type="match status" value="1"/>
</dbReference>
<dbReference type="PROSITE" id="PS50035">
    <property type="entry name" value="PLD"/>
    <property type="match status" value="1"/>
</dbReference>
<evidence type="ECO:0000256" key="4">
    <source>
        <dbReference type="ARBA" id="ARBA00022801"/>
    </source>
</evidence>
<dbReference type="PANTHER" id="PTHR43856:SF1">
    <property type="entry name" value="MITOCHONDRIAL CARDIOLIPIN HYDROLASE"/>
    <property type="match status" value="1"/>
</dbReference>
<proteinExistence type="inferred from homology"/>
<accession>A0ABS9PA81</accession>
<dbReference type="EC" id="3.1.4.4" evidence="3"/>
<dbReference type="SUPFAM" id="SSF56024">
    <property type="entry name" value="Phospholipase D/nuclease"/>
    <property type="match status" value="2"/>
</dbReference>
<evidence type="ECO:0000256" key="5">
    <source>
        <dbReference type="ARBA" id="ARBA00022963"/>
    </source>
</evidence>
<keyword evidence="7" id="KW-1133">Transmembrane helix</keyword>
<feature type="domain" description="PLD phosphodiesterase" evidence="8">
    <location>
        <begin position="204"/>
        <end position="234"/>
    </location>
</feature>
<dbReference type="InterPro" id="IPR001736">
    <property type="entry name" value="PLipase_D/transphosphatidylase"/>
</dbReference>
<dbReference type="InterPro" id="IPR025202">
    <property type="entry name" value="PLD-like_dom"/>
</dbReference>
<keyword evidence="7" id="KW-0812">Transmembrane</keyword>
<evidence type="ECO:0000313" key="9">
    <source>
        <dbReference type="EMBL" id="MCG6658666.1"/>
    </source>
</evidence>
<dbReference type="EMBL" id="JABFUC010000010">
    <property type="protein sequence ID" value="MCG6658666.1"/>
    <property type="molecule type" value="Genomic_DNA"/>
</dbReference>
<dbReference type="Pfam" id="PF13091">
    <property type="entry name" value="PLDc_2"/>
    <property type="match status" value="1"/>
</dbReference>
<evidence type="ECO:0000256" key="2">
    <source>
        <dbReference type="ARBA" id="ARBA00008664"/>
    </source>
</evidence>
<dbReference type="InterPro" id="IPR051406">
    <property type="entry name" value="PLD_domain"/>
</dbReference>
<dbReference type="RefSeq" id="WP_238977814.1">
    <property type="nucleotide sequence ID" value="NZ_JABFUC010000010.1"/>
</dbReference>
<keyword evidence="7" id="KW-0472">Membrane</keyword>
<comment type="caution">
    <text evidence="9">The sequence shown here is derived from an EMBL/GenBank/DDBJ whole genome shotgun (WGS) entry which is preliminary data.</text>
</comment>
<evidence type="ECO:0000256" key="1">
    <source>
        <dbReference type="ARBA" id="ARBA00000798"/>
    </source>
</evidence>
<evidence type="ECO:0000313" key="10">
    <source>
        <dbReference type="Proteomes" id="UP000814385"/>
    </source>
</evidence>
<sequence>MSAAWMLPLGLGLALYLATVWWHSRKPLPPGLRLAGPWRGAAEARLLRDETFIDTHGRQRCRQQVVDELLALIGQARRLIVIDIFQLNDPDSAPPDCHRRVAAELIQALLARKREVPALEIVLITDPINHVYGGQPAGHFDALRQAGIRVVETHLPASRDPNPSWSALWRLTMRWWGNSPRGGWLPNPLGPGKVTLRSYLASLNLNANHRKTLVADHGDDWRAVVSSCNLNDTSSNYRELGLTFAGPAALDLLDSERQIAAYSGASVEVPALPPVEPPRRTAPRLRVLGEGAIRDALLETIDDARPGERLDIEVLYLSHRGLITALRKAHRRGVALRVLLDPSKAHFGRPSPGIPNRPVARELHDAGIAVRWSDTRREQAHAKLLLRSGEGRPAMLLLGSANFTRRSLDDLNLEANVQLEAESDHPAMADAHAAFKRHWHNGPEEHYSADYPAYADRSRLRYWRYRVMEASGWCTF</sequence>
<reference evidence="9 10" key="1">
    <citation type="submission" date="2020-05" db="EMBL/GenBank/DDBJ databases">
        <title>Comparative genomic analysis of denitrifying bacteria from Halomonas genus.</title>
        <authorList>
            <person name="Wang L."/>
            <person name="Shao Z."/>
        </authorList>
    </citation>
    <scope>NUCLEOTIDE SEQUENCE [LARGE SCALE GENOMIC DNA]</scope>
    <source>
        <strain evidence="9 10">A4</strain>
    </source>
</reference>
<keyword evidence="10" id="KW-1185">Reference proteome</keyword>
<dbReference type="Proteomes" id="UP000814385">
    <property type="component" value="Unassembled WGS sequence"/>
</dbReference>
<protein>
    <recommendedName>
        <fullName evidence="3">phospholipase D</fullName>
        <ecNumber evidence="3">3.1.4.4</ecNumber>
    </recommendedName>
</protein>
<evidence type="ECO:0000256" key="6">
    <source>
        <dbReference type="ARBA" id="ARBA00023098"/>
    </source>
</evidence>
<gene>
    <name evidence="9" type="ORF">HOP52_12975</name>
</gene>